<name>A0AA38FH28_TAXCH</name>
<accession>A0AA38FH28</accession>
<keyword evidence="1" id="KW-0812">Transmembrane</keyword>
<evidence type="ECO:0000256" key="1">
    <source>
        <dbReference type="SAM" id="Phobius"/>
    </source>
</evidence>
<reference evidence="2 3" key="1">
    <citation type="journal article" date="2021" name="Nat. Plants">
        <title>The Taxus genome provides insights into paclitaxel biosynthesis.</title>
        <authorList>
            <person name="Xiong X."/>
            <person name="Gou J."/>
            <person name="Liao Q."/>
            <person name="Li Y."/>
            <person name="Zhou Q."/>
            <person name="Bi G."/>
            <person name="Li C."/>
            <person name="Du R."/>
            <person name="Wang X."/>
            <person name="Sun T."/>
            <person name="Guo L."/>
            <person name="Liang H."/>
            <person name="Lu P."/>
            <person name="Wu Y."/>
            <person name="Zhang Z."/>
            <person name="Ro D.K."/>
            <person name="Shang Y."/>
            <person name="Huang S."/>
            <person name="Yan J."/>
        </authorList>
    </citation>
    <scope>NUCLEOTIDE SEQUENCE [LARGE SCALE GENOMIC DNA]</scope>
    <source>
        <strain evidence="2">Ta-2019</strain>
    </source>
</reference>
<keyword evidence="1" id="KW-1133">Transmembrane helix</keyword>
<dbReference type="OMA" id="KLCGYSP"/>
<protein>
    <submittedName>
        <fullName evidence="2">Uncharacterized protein</fullName>
    </submittedName>
</protein>
<feature type="non-terminal residue" evidence="2">
    <location>
        <position position="1"/>
    </location>
</feature>
<proteinExistence type="predicted"/>
<dbReference type="Proteomes" id="UP000824469">
    <property type="component" value="Unassembled WGS sequence"/>
</dbReference>
<organism evidence="2 3">
    <name type="scientific">Taxus chinensis</name>
    <name type="common">Chinese yew</name>
    <name type="synonym">Taxus wallichiana var. chinensis</name>
    <dbReference type="NCBI Taxonomy" id="29808"/>
    <lineage>
        <taxon>Eukaryota</taxon>
        <taxon>Viridiplantae</taxon>
        <taxon>Streptophyta</taxon>
        <taxon>Embryophyta</taxon>
        <taxon>Tracheophyta</taxon>
        <taxon>Spermatophyta</taxon>
        <taxon>Pinopsida</taxon>
        <taxon>Pinidae</taxon>
        <taxon>Conifers II</taxon>
        <taxon>Cupressales</taxon>
        <taxon>Taxaceae</taxon>
        <taxon>Taxus</taxon>
    </lineage>
</organism>
<sequence>MAAMAAAASFTACKSSSSMISRATLTNNFSYPCFTRKDAKLPQLTLAKLSRHRLSVNCRRADADDDSSGKEPPESLFMKELKRRGMTPASSSEENDKIPYGLGAQEMKTREEGINTFTNRNDRGNFTGTEDWGQFNQRARSMALNSEGLEGLIPRAKVLLTLGGTFFIFFWPLILTTLAFFSAVYI</sequence>
<comment type="caution">
    <text evidence="2">The sequence shown here is derived from an EMBL/GenBank/DDBJ whole genome shotgun (WGS) entry which is preliminary data.</text>
</comment>
<keyword evidence="3" id="KW-1185">Reference proteome</keyword>
<gene>
    <name evidence="2" type="ORF">KI387_012734</name>
</gene>
<feature type="transmembrane region" description="Helical" evidence="1">
    <location>
        <begin position="158"/>
        <end position="185"/>
    </location>
</feature>
<evidence type="ECO:0000313" key="3">
    <source>
        <dbReference type="Proteomes" id="UP000824469"/>
    </source>
</evidence>
<dbReference type="EMBL" id="JAHRHJ020000009">
    <property type="protein sequence ID" value="KAH9301151.1"/>
    <property type="molecule type" value="Genomic_DNA"/>
</dbReference>
<dbReference type="AlphaFoldDB" id="A0AA38FH28"/>
<dbReference type="PANTHER" id="PTHR35699:SF1">
    <property type="entry name" value="F2J10.10 PROTEIN"/>
    <property type="match status" value="1"/>
</dbReference>
<evidence type="ECO:0000313" key="2">
    <source>
        <dbReference type="EMBL" id="KAH9301151.1"/>
    </source>
</evidence>
<dbReference type="PANTHER" id="PTHR35699">
    <property type="entry name" value="F2J10.10 PROTEIN"/>
    <property type="match status" value="1"/>
</dbReference>
<keyword evidence="1" id="KW-0472">Membrane</keyword>